<sequence length="473" mass="51917">MHDLSRTLDPAVTSLGVKSHPSRQSHFSDIVCLDETKAVWLGFRDRFNRKGKRKIGVGESLRNLALSSWLNILLILIPLAWVAQEGYRWGHQTVFLLGLFGIIPLARLFDYGGEQMLYYLGKDLGGLVSITLNNAVEAALGIILLLKCQLVLLKSTIVGVVILHLFVPGTAFIVGGARIIQQDLHPHVSQLNRSMLMVGVLGLLLPTVFFAALNTSFGTTGRTSAAVTDVVRGKMLQLSYGLAVLLLIVYLCSRLYLHNPPGNDTAFELHLTPNAPEALQHEADKLEHEDPEVNQWVCLVMLAVCMALLAITAEWIGNSLDVVLEESNISEIWLGLVLFPLVSFAGDGAVATVYFVRHFFSEPVPPSTLAQAEAIDLSIQFVLFWMPFFVLVGWFCGRPMTLLFDLFEVVVLVGSCFLVNYVTADAKTNWAEGAAMVISYFMIALVAWFYGGQPDARVMSTCGSVASALAARF</sequence>
<evidence type="ECO:0000256" key="6">
    <source>
        <dbReference type="ARBA" id="ARBA00023136"/>
    </source>
</evidence>
<evidence type="ECO:0000256" key="1">
    <source>
        <dbReference type="ARBA" id="ARBA00004127"/>
    </source>
</evidence>
<protein>
    <recommendedName>
        <fullName evidence="8">Sodium/calcium exchanger membrane region domain-containing protein</fullName>
    </recommendedName>
</protein>
<evidence type="ECO:0000256" key="7">
    <source>
        <dbReference type="SAM" id="Phobius"/>
    </source>
</evidence>
<evidence type="ECO:0000256" key="5">
    <source>
        <dbReference type="ARBA" id="ARBA00023065"/>
    </source>
</evidence>
<reference evidence="9" key="1">
    <citation type="submission" date="2020-11" db="EMBL/GenBank/DDBJ databases">
        <authorList>
            <consortium name="DOE Joint Genome Institute"/>
            <person name="Ahrendt S."/>
            <person name="Riley R."/>
            <person name="Andreopoulos W."/>
            <person name="Labutti K."/>
            <person name="Pangilinan J."/>
            <person name="Ruiz-Duenas F.J."/>
            <person name="Barrasa J.M."/>
            <person name="Sanchez-Garcia M."/>
            <person name="Camarero S."/>
            <person name="Miyauchi S."/>
            <person name="Serrano A."/>
            <person name="Linde D."/>
            <person name="Babiker R."/>
            <person name="Drula E."/>
            <person name="Ayuso-Fernandez I."/>
            <person name="Pacheco R."/>
            <person name="Padilla G."/>
            <person name="Ferreira P."/>
            <person name="Barriuso J."/>
            <person name="Kellner H."/>
            <person name="Castanera R."/>
            <person name="Alfaro M."/>
            <person name="Ramirez L."/>
            <person name="Pisabarro A.G."/>
            <person name="Kuo A."/>
            <person name="Tritt A."/>
            <person name="Lipzen A."/>
            <person name="He G."/>
            <person name="Yan M."/>
            <person name="Ng V."/>
            <person name="Cullen D."/>
            <person name="Martin F."/>
            <person name="Rosso M.-N."/>
            <person name="Henrissat B."/>
            <person name="Hibbett D."/>
            <person name="Martinez A.T."/>
            <person name="Grigoriev I.V."/>
        </authorList>
    </citation>
    <scope>NUCLEOTIDE SEQUENCE</scope>
    <source>
        <strain evidence="9">CBS 506.95</strain>
    </source>
</reference>
<dbReference type="Pfam" id="PF01699">
    <property type="entry name" value="Na_Ca_ex"/>
    <property type="match status" value="1"/>
</dbReference>
<evidence type="ECO:0000256" key="3">
    <source>
        <dbReference type="ARBA" id="ARBA00022692"/>
    </source>
</evidence>
<name>A0A9P6JNI8_9AGAR</name>
<comment type="caution">
    <text evidence="9">The sequence shown here is derived from an EMBL/GenBank/DDBJ whole genome shotgun (WGS) entry which is preliminary data.</text>
</comment>
<feature type="transmembrane region" description="Helical" evidence="7">
    <location>
        <begin position="158"/>
        <end position="180"/>
    </location>
</feature>
<keyword evidence="10" id="KW-1185">Reference proteome</keyword>
<organism evidence="9 10">
    <name type="scientific">Crepidotus variabilis</name>
    <dbReference type="NCBI Taxonomy" id="179855"/>
    <lineage>
        <taxon>Eukaryota</taxon>
        <taxon>Fungi</taxon>
        <taxon>Dikarya</taxon>
        <taxon>Basidiomycota</taxon>
        <taxon>Agaricomycotina</taxon>
        <taxon>Agaricomycetes</taxon>
        <taxon>Agaricomycetidae</taxon>
        <taxon>Agaricales</taxon>
        <taxon>Agaricineae</taxon>
        <taxon>Crepidotaceae</taxon>
        <taxon>Crepidotus</taxon>
    </lineage>
</organism>
<feature type="transmembrane region" description="Helical" evidence="7">
    <location>
        <begin position="64"/>
        <end position="82"/>
    </location>
</feature>
<keyword evidence="3 7" id="KW-0812">Transmembrane</keyword>
<feature type="transmembrane region" description="Helical" evidence="7">
    <location>
        <begin position="293"/>
        <end position="311"/>
    </location>
</feature>
<evidence type="ECO:0000313" key="10">
    <source>
        <dbReference type="Proteomes" id="UP000807306"/>
    </source>
</evidence>
<feature type="transmembrane region" description="Helical" evidence="7">
    <location>
        <begin position="332"/>
        <end position="357"/>
    </location>
</feature>
<evidence type="ECO:0000256" key="2">
    <source>
        <dbReference type="ARBA" id="ARBA00022448"/>
    </source>
</evidence>
<dbReference type="GO" id="GO:0015369">
    <property type="term" value="F:calcium:proton antiporter activity"/>
    <property type="evidence" value="ECO:0007669"/>
    <property type="project" value="TreeGrafter"/>
</dbReference>
<evidence type="ECO:0000313" key="9">
    <source>
        <dbReference type="EMBL" id="KAF9527191.1"/>
    </source>
</evidence>
<feature type="transmembrane region" description="Helical" evidence="7">
    <location>
        <begin position="195"/>
        <end position="217"/>
    </location>
</feature>
<feature type="domain" description="Sodium/calcium exchanger membrane region" evidence="8">
    <location>
        <begin position="299"/>
        <end position="448"/>
    </location>
</feature>
<keyword evidence="2" id="KW-0813">Transport</keyword>
<dbReference type="GO" id="GO:0000329">
    <property type="term" value="C:fungal-type vacuole membrane"/>
    <property type="evidence" value="ECO:0007669"/>
    <property type="project" value="TreeGrafter"/>
</dbReference>
<keyword evidence="5" id="KW-0406">Ion transport</keyword>
<feature type="transmembrane region" description="Helical" evidence="7">
    <location>
        <begin position="377"/>
        <end position="395"/>
    </location>
</feature>
<dbReference type="OrthoDB" id="1699231at2759"/>
<evidence type="ECO:0000256" key="4">
    <source>
        <dbReference type="ARBA" id="ARBA00022989"/>
    </source>
</evidence>
<dbReference type="InterPro" id="IPR004713">
    <property type="entry name" value="CaH_exchang"/>
</dbReference>
<feature type="transmembrane region" description="Helical" evidence="7">
    <location>
        <begin position="238"/>
        <end position="257"/>
    </location>
</feature>
<accession>A0A9P6JNI8</accession>
<dbReference type="GO" id="GO:0012505">
    <property type="term" value="C:endomembrane system"/>
    <property type="evidence" value="ECO:0007669"/>
    <property type="project" value="UniProtKB-SubCell"/>
</dbReference>
<proteinExistence type="predicted"/>
<feature type="transmembrane region" description="Helical" evidence="7">
    <location>
        <begin position="430"/>
        <end position="450"/>
    </location>
</feature>
<dbReference type="GO" id="GO:0006874">
    <property type="term" value="P:intracellular calcium ion homeostasis"/>
    <property type="evidence" value="ECO:0007669"/>
    <property type="project" value="TreeGrafter"/>
</dbReference>
<evidence type="ECO:0000259" key="8">
    <source>
        <dbReference type="Pfam" id="PF01699"/>
    </source>
</evidence>
<dbReference type="EMBL" id="MU157863">
    <property type="protein sequence ID" value="KAF9527191.1"/>
    <property type="molecule type" value="Genomic_DNA"/>
</dbReference>
<dbReference type="PANTHER" id="PTHR31503:SF20">
    <property type="entry name" value="CA(2+)_H(+) EXCHANGER, PUTATIVE (EUROFUNG)-RELATED"/>
    <property type="match status" value="1"/>
</dbReference>
<dbReference type="PANTHER" id="PTHR31503">
    <property type="entry name" value="VACUOLAR CALCIUM ION TRANSPORTER"/>
    <property type="match status" value="1"/>
</dbReference>
<dbReference type="InterPro" id="IPR004837">
    <property type="entry name" value="NaCa_Exmemb"/>
</dbReference>
<keyword evidence="6 7" id="KW-0472">Membrane</keyword>
<feature type="transmembrane region" description="Helical" evidence="7">
    <location>
        <begin position="94"/>
        <end position="112"/>
    </location>
</feature>
<dbReference type="AlphaFoldDB" id="A0A9P6JNI8"/>
<gene>
    <name evidence="9" type="ORF">CPB83DRAFT_769027</name>
</gene>
<comment type="subcellular location">
    <subcellularLocation>
        <location evidence="1">Endomembrane system</location>
        <topology evidence="1">Multi-pass membrane protein</topology>
    </subcellularLocation>
</comment>
<feature type="transmembrane region" description="Helical" evidence="7">
    <location>
        <begin position="402"/>
        <end position="424"/>
    </location>
</feature>
<feature type="transmembrane region" description="Helical" evidence="7">
    <location>
        <begin position="124"/>
        <end position="146"/>
    </location>
</feature>
<dbReference type="Proteomes" id="UP000807306">
    <property type="component" value="Unassembled WGS sequence"/>
</dbReference>
<keyword evidence="4 7" id="KW-1133">Transmembrane helix</keyword>